<dbReference type="AlphaFoldDB" id="X5H3B8"/>
<comment type="catalytic activity">
    <reaction evidence="1">
        <text>L-erythrulose 1-phosphate = D-erythrulose 4-phosphate</text>
        <dbReference type="Rhea" id="RHEA:49588"/>
        <dbReference type="ChEBI" id="CHEBI:58002"/>
        <dbReference type="ChEBI" id="CHEBI:90796"/>
        <dbReference type="EC" id="5.3.1.33"/>
    </reaction>
</comment>
<reference evidence="6 7" key="1">
    <citation type="submission" date="2014-03" db="EMBL/GenBank/DDBJ databases">
        <title>Sequencing and Comparison of Genomes and Transcriptome Profiles of Human Ehrlichiosis Agents.</title>
        <authorList>
            <person name="Lin M."/>
            <person name="Daugherty S.C."/>
            <person name="Nagaraj S."/>
            <person name="Cheng Z."/>
            <person name="Xiong Q."/>
            <person name="Lin F.-Y."/>
            <person name="Sengamalay N."/>
            <person name="Ott S."/>
            <person name="Godinez A."/>
            <person name="Tallon L.J."/>
            <person name="Sadzewicz L."/>
            <person name="Fraser C.M."/>
            <person name="Dunning Hotopp J.C."/>
            <person name="Rikihisa Y."/>
        </authorList>
    </citation>
    <scope>NUCLEOTIDE SEQUENCE [LARGE SCALE GENOMIC DNA]</scope>
    <source>
        <strain evidence="6 7">Oregon</strain>
    </source>
</reference>
<gene>
    <name evidence="6" type="primary">tpiA</name>
    <name evidence="6" type="ORF">NHE_0236</name>
</gene>
<dbReference type="UniPathway" id="UPA00138"/>
<evidence type="ECO:0000256" key="3">
    <source>
        <dbReference type="ARBA" id="ARBA00007422"/>
    </source>
</evidence>
<dbReference type="GO" id="GO:0046166">
    <property type="term" value="P:glyceraldehyde-3-phosphate biosynthetic process"/>
    <property type="evidence" value="ECO:0007669"/>
    <property type="project" value="TreeGrafter"/>
</dbReference>
<name>X5H3B8_9RICK</name>
<dbReference type="GO" id="GO:0006096">
    <property type="term" value="P:glycolytic process"/>
    <property type="evidence" value="ECO:0007669"/>
    <property type="project" value="UniProtKB-UniRule"/>
</dbReference>
<keyword evidence="4 5" id="KW-0413">Isomerase</keyword>
<dbReference type="KEGG" id="nhm:NHE_0236"/>
<dbReference type="STRING" id="1286528.NHE_0236"/>
<dbReference type="GO" id="GO:0005829">
    <property type="term" value="C:cytosol"/>
    <property type="evidence" value="ECO:0007669"/>
    <property type="project" value="TreeGrafter"/>
</dbReference>
<dbReference type="GO" id="GO:0006094">
    <property type="term" value="P:gluconeogenesis"/>
    <property type="evidence" value="ECO:0007669"/>
    <property type="project" value="UniProtKB-UniPathway"/>
</dbReference>
<dbReference type="PANTHER" id="PTHR21139:SF42">
    <property type="entry name" value="TRIOSEPHOSPHATE ISOMERASE"/>
    <property type="match status" value="1"/>
</dbReference>
<dbReference type="Proteomes" id="UP000023755">
    <property type="component" value="Chromosome"/>
</dbReference>
<keyword evidence="5" id="KW-0963">Cytoplasm</keyword>
<evidence type="ECO:0000256" key="1">
    <source>
        <dbReference type="ARBA" id="ARBA00000148"/>
    </source>
</evidence>
<dbReference type="EC" id="5.3.1.1" evidence="5"/>
<accession>X5H3B8</accession>
<dbReference type="GO" id="GO:0004807">
    <property type="term" value="F:triose-phosphate isomerase activity"/>
    <property type="evidence" value="ECO:0007669"/>
    <property type="project" value="UniProtKB-UniRule"/>
</dbReference>
<keyword evidence="5" id="KW-0312">Gluconeogenesis</keyword>
<comment type="pathway">
    <text evidence="5">Carbohydrate degradation; glycolysis; D-glyceraldehyde 3-phosphate from glycerone phosphate: step 1/1.</text>
</comment>
<dbReference type="SUPFAM" id="SSF51351">
    <property type="entry name" value="Triosephosphate isomerase (TIM)"/>
    <property type="match status" value="1"/>
</dbReference>
<evidence type="ECO:0000256" key="5">
    <source>
        <dbReference type="RuleBase" id="RU363013"/>
    </source>
</evidence>
<dbReference type="CDD" id="cd00311">
    <property type="entry name" value="TIM"/>
    <property type="match status" value="1"/>
</dbReference>
<comment type="similarity">
    <text evidence="3 5">Belongs to the triosephosphate isomerase family.</text>
</comment>
<organism evidence="6 7">
    <name type="scientific">Neorickettsia helminthoeca str. Oregon</name>
    <dbReference type="NCBI Taxonomy" id="1286528"/>
    <lineage>
        <taxon>Bacteria</taxon>
        <taxon>Pseudomonadati</taxon>
        <taxon>Pseudomonadota</taxon>
        <taxon>Alphaproteobacteria</taxon>
        <taxon>Rickettsiales</taxon>
        <taxon>Anaplasmataceae</taxon>
        <taxon>Neorickettsia</taxon>
    </lineage>
</organism>
<sequence>MDLSEDCSKEMETQARRFVIANWKMKGNQQLCDTFVKRFIDFSFNPRVAVVIAPPAVYLWHMGNLISTTDLPLRLGAQDCAVGDNAANTGDLSARMLREVGCSYVLVGHSERRSLHCESNKLIGMKAGSALHSRVMPVICVGQSTREIRREELVKQCRESIPINSRDFIVAYEPVYAIGTGLVPSVEEILEAVLLIKDAVGDHIPILYGGSVSSSNCSEILSVEHLDGLLVGGASLDVDNFIRICEIAGSV</sequence>
<evidence type="ECO:0000313" key="6">
    <source>
        <dbReference type="EMBL" id="AHX11198.1"/>
    </source>
</evidence>
<dbReference type="PROSITE" id="PS00171">
    <property type="entry name" value="TIM_1"/>
    <property type="match status" value="1"/>
</dbReference>
<dbReference type="Gene3D" id="3.20.20.70">
    <property type="entry name" value="Aldolase class I"/>
    <property type="match status" value="1"/>
</dbReference>
<dbReference type="InterPro" id="IPR000652">
    <property type="entry name" value="Triosephosphate_isomerase"/>
</dbReference>
<protein>
    <recommendedName>
        <fullName evidence="5">Triosephosphate isomerase</fullName>
        <ecNumber evidence="5">5.3.1.1</ecNumber>
    </recommendedName>
</protein>
<comment type="subcellular location">
    <subcellularLocation>
        <location evidence="5">Cytoplasm</location>
    </subcellularLocation>
</comment>
<dbReference type="Pfam" id="PF00121">
    <property type="entry name" value="TIM"/>
    <property type="match status" value="1"/>
</dbReference>
<dbReference type="NCBIfam" id="TIGR00419">
    <property type="entry name" value="tim"/>
    <property type="match status" value="1"/>
</dbReference>
<comment type="subunit">
    <text evidence="5">Homodimer.</text>
</comment>
<keyword evidence="7" id="KW-1185">Reference proteome</keyword>
<dbReference type="EMBL" id="CP007481">
    <property type="protein sequence ID" value="AHX11198.1"/>
    <property type="molecule type" value="Genomic_DNA"/>
</dbReference>
<keyword evidence="5" id="KW-0324">Glycolysis</keyword>
<proteinExistence type="inferred from homology"/>
<dbReference type="HOGENOM" id="CLU_024251_2_3_5"/>
<comment type="pathway">
    <text evidence="2">Carbohydrate metabolism; erythritol degradation.</text>
</comment>
<comment type="pathway">
    <text evidence="5">Carbohydrate biosynthesis; gluconeogenesis.</text>
</comment>
<evidence type="ECO:0000256" key="2">
    <source>
        <dbReference type="ARBA" id="ARBA00004939"/>
    </source>
</evidence>
<dbReference type="GO" id="GO:0019563">
    <property type="term" value="P:glycerol catabolic process"/>
    <property type="evidence" value="ECO:0007669"/>
    <property type="project" value="TreeGrafter"/>
</dbReference>
<dbReference type="InterPro" id="IPR020861">
    <property type="entry name" value="Triosephosphate_isomerase_AS"/>
</dbReference>
<evidence type="ECO:0000313" key="7">
    <source>
        <dbReference type="Proteomes" id="UP000023755"/>
    </source>
</evidence>
<dbReference type="UniPathway" id="UPA00109">
    <property type="reaction ID" value="UER00189"/>
</dbReference>
<dbReference type="PROSITE" id="PS51440">
    <property type="entry name" value="TIM_2"/>
    <property type="match status" value="1"/>
</dbReference>
<dbReference type="PANTHER" id="PTHR21139">
    <property type="entry name" value="TRIOSEPHOSPHATE ISOMERASE"/>
    <property type="match status" value="1"/>
</dbReference>
<comment type="catalytic activity">
    <reaction evidence="5">
        <text>D-glyceraldehyde 3-phosphate = dihydroxyacetone phosphate</text>
        <dbReference type="Rhea" id="RHEA:18585"/>
        <dbReference type="ChEBI" id="CHEBI:57642"/>
        <dbReference type="ChEBI" id="CHEBI:59776"/>
        <dbReference type="EC" id="5.3.1.1"/>
    </reaction>
</comment>
<dbReference type="InterPro" id="IPR013785">
    <property type="entry name" value="Aldolase_TIM"/>
</dbReference>
<evidence type="ECO:0000256" key="4">
    <source>
        <dbReference type="ARBA" id="ARBA00023235"/>
    </source>
</evidence>
<dbReference type="UniPathway" id="UPA01066"/>
<dbReference type="InterPro" id="IPR035990">
    <property type="entry name" value="TIM_sf"/>
</dbReference>